<sequence>MPLRDRPVVTPGGPRRQPSHHCWVEGPAESPGPWPGVVVEWRRDPASSTWSALVVYVVNDDARPTTIQTWLDARHLRPVQQT</sequence>
<name>A0A495Y206_9MICO</name>
<gene>
    <name evidence="2" type="ORF">DFJ68_2896</name>
</gene>
<proteinExistence type="predicted"/>
<dbReference type="Proteomes" id="UP000278440">
    <property type="component" value="Unassembled WGS sequence"/>
</dbReference>
<dbReference type="EMBL" id="RBXT01000001">
    <property type="protein sequence ID" value="RKT79425.1"/>
    <property type="molecule type" value="Genomic_DNA"/>
</dbReference>
<evidence type="ECO:0000256" key="1">
    <source>
        <dbReference type="SAM" id="MobiDB-lite"/>
    </source>
</evidence>
<comment type="caution">
    <text evidence="2">The sequence shown here is derived from an EMBL/GenBank/DDBJ whole genome shotgun (WGS) entry which is preliminary data.</text>
</comment>
<evidence type="ECO:0000313" key="3">
    <source>
        <dbReference type="Proteomes" id="UP000278440"/>
    </source>
</evidence>
<protein>
    <submittedName>
        <fullName evidence="2">Uncharacterized protein</fullName>
    </submittedName>
</protein>
<organism evidence="2 3">
    <name type="scientific">Terracoccus luteus</name>
    <dbReference type="NCBI Taxonomy" id="53356"/>
    <lineage>
        <taxon>Bacteria</taxon>
        <taxon>Bacillati</taxon>
        <taxon>Actinomycetota</taxon>
        <taxon>Actinomycetes</taxon>
        <taxon>Micrococcales</taxon>
        <taxon>Intrasporangiaceae</taxon>
        <taxon>Terracoccus</taxon>
    </lineage>
</organism>
<evidence type="ECO:0000313" key="2">
    <source>
        <dbReference type="EMBL" id="RKT79425.1"/>
    </source>
</evidence>
<accession>A0A495Y206</accession>
<feature type="region of interest" description="Disordered" evidence="1">
    <location>
        <begin position="1"/>
        <end position="31"/>
    </location>
</feature>
<reference evidence="2 3" key="1">
    <citation type="submission" date="2018-10" db="EMBL/GenBank/DDBJ databases">
        <title>Sequencing the genomes of 1000 actinobacteria strains.</title>
        <authorList>
            <person name="Klenk H.-P."/>
        </authorList>
    </citation>
    <scope>NUCLEOTIDE SEQUENCE [LARGE SCALE GENOMIC DNA]</scope>
    <source>
        <strain evidence="2 3">DSM 44267</strain>
    </source>
</reference>
<keyword evidence="3" id="KW-1185">Reference proteome</keyword>
<dbReference type="AlphaFoldDB" id="A0A495Y206"/>